<evidence type="ECO:0000313" key="1">
    <source>
        <dbReference type="EMBL" id="KAJ9099523.1"/>
    </source>
</evidence>
<dbReference type="Proteomes" id="UP001241377">
    <property type="component" value="Unassembled WGS sequence"/>
</dbReference>
<proteinExistence type="predicted"/>
<name>A0ACC2VK41_9TREE</name>
<sequence>MYWGKPKNNEARLAHICKSTPIIDTHNDLPYLLRLQLHNEFQDEFKFKFNDTLTSNTDIPRLKKGKIGVQFLSCYIECKESDHLYQDFNKPNSAVRDTMEQIDVTKRLTQAYPSDLALVHSAEEAIKQYKCGKIAIALGVEGLHQVDSSLAVLRMYHELGVRYITLTHNCDNPFATAASSVVGGLPDKGLSSFGKDCILEMNRLGIMVDLSHVSLRTMYDALEVTKAPVMFSHSSAFALTNNERNVRDDVLLKVKENGGVVCVNFFPMFLVQKGRLVDEVTIEDAVDHVMHIVNLIGWDHVGFGSDFDGIPCGPQGLEDVSKYPDLVYKLMERSQATDDDIAKVMGGNVMRVWREAERVSQQSKDIAPVETNWEKREWKFFKYLTELPELFPGAYNAKNNVYDDSQSLVLTNSEEALSTNAEN</sequence>
<gene>
    <name evidence="1" type="ORF">QFC19_005948</name>
</gene>
<dbReference type="EMBL" id="JASBWR010000069">
    <property type="protein sequence ID" value="KAJ9099523.1"/>
    <property type="molecule type" value="Genomic_DNA"/>
</dbReference>
<reference evidence="1" key="1">
    <citation type="submission" date="2023-04" db="EMBL/GenBank/DDBJ databases">
        <title>Draft Genome sequencing of Naganishia species isolated from polar environments using Oxford Nanopore Technology.</title>
        <authorList>
            <person name="Leo P."/>
            <person name="Venkateswaran K."/>
        </authorList>
    </citation>
    <scope>NUCLEOTIDE SEQUENCE</scope>
    <source>
        <strain evidence="1">MNA-CCFEE 5261</strain>
    </source>
</reference>
<protein>
    <submittedName>
        <fullName evidence="1">Uncharacterized protein</fullName>
    </submittedName>
</protein>
<accession>A0ACC2VK41</accession>
<organism evidence="1 2">
    <name type="scientific">Naganishia cerealis</name>
    <dbReference type="NCBI Taxonomy" id="610337"/>
    <lineage>
        <taxon>Eukaryota</taxon>
        <taxon>Fungi</taxon>
        <taxon>Dikarya</taxon>
        <taxon>Basidiomycota</taxon>
        <taxon>Agaricomycotina</taxon>
        <taxon>Tremellomycetes</taxon>
        <taxon>Filobasidiales</taxon>
        <taxon>Filobasidiaceae</taxon>
        <taxon>Naganishia</taxon>
    </lineage>
</organism>
<evidence type="ECO:0000313" key="2">
    <source>
        <dbReference type="Proteomes" id="UP001241377"/>
    </source>
</evidence>
<comment type="caution">
    <text evidence="1">The sequence shown here is derived from an EMBL/GenBank/DDBJ whole genome shotgun (WGS) entry which is preliminary data.</text>
</comment>
<keyword evidence="2" id="KW-1185">Reference proteome</keyword>